<dbReference type="eggNOG" id="COG0668">
    <property type="taxonomic scope" value="Bacteria"/>
</dbReference>
<evidence type="ECO:0000256" key="5">
    <source>
        <dbReference type="ARBA" id="ARBA00022989"/>
    </source>
</evidence>
<dbReference type="SUPFAM" id="SSF82689">
    <property type="entry name" value="Mechanosensitive channel protein MscS (YggB), C-terminal domain"/>
    <property type="match status" value="1"/>
</dbReference>
<dbReference type="PANTHER" id="PTHR30221:SF1">
    <property type="entry name" value="SMALL-CONDUCTANCE MECHANOSENSITIVE CHANNEL"/>
    <property type="match status" value="1"/>
</dbReference>
<evidence type="ECO:0000256" key="7">
    <source>
        <dbReference type="SAM" id="Phobius"/>
    </source>
</evidence>
<name>D0LZG7_HALO1</name>
<dbReference type="EMBL" id="CP001804">
    <property type="protein sequence ID" value="ACY17946.1"/>
    <property type="molecule type" value="Genomic_DNA"/>
</dbReference>
<evidence type="ECO:0000256" key="2">
    <source>
        <dbReference type="ARBA" id="ARBA00008017"/>
    </source>
</evidence>
<dbReference type="InterPro" id="IPR023408">
    <property type="entry name" value="MscS_beta-dom_sf"/>
</dbReference>
<dbReference type="InterPro" id="IPR010920">
    <property type="entry name" value="LSM_dom_sf"/>
</dbReference>
<dbReference type="AlphaFoldDB" id="D0LZG7"/>
<organism evidence="9 10">
    <name type="scientific">Haliangium ochraceum (strain DSM 14365 / JCM 11303 / SMP-2)</name>
    <dbReference type="NCBI Taxonomy" id="502025"/>
    <lineage>
        <taxon>Bacteria</taxon>
        <taxon>Pseudomonadati</taxon>
        <taxon>Myxococcota</taxon>
        <taxon>Polyangia</taxon>
        <taxon>Haliangiales</taxon>
        <taxon>Kofleriaceae</taxon>
        <taxon>Haliangium</taxon>
    </lineage>
</organism>
<dbReference type="Gene3D" id="1.10.287.1260">
    <property type="match status" value="1"/>
</dbReference>
<dbReference type="PANTHER" id="PTHR30221">
    <property type="entry name" value="SMALL-CONDUCTANCE MECHANOSENSITIVE CHANNEL"/>
    <property type="match status" value="1"/>
</dbReference>
<keyword evidence="6 7" id="KW-0472">Membrane</keyword>
<comment type="subcellular location">
    <subcellularLocation>
        <location evidence="1">Cell membrane</location>
        <topology evidence="1">Multi-pass membrane protein</topology>
    </subcellularLocation>
</comment>
<dbReference type="SUPFAM" id="SSF50182">
    <property type="entry name" value="Sm-like ribonucleoproteins"/>
    <property type="match status" value="1"/>
</dbReference>
<dbReference type="SUPFAM" id="SSF82861">
    <property type="entry name" value="Mechanosensitive channel protein MscS (YggB), transmembrane region"/>
    <property type="match status" value="1"/>
</dbReference>
<dbReference type="GO" id="GO:0008381">
    <property type="term" value="F:mechanosensitive monoatomic ion channel activity"/>
    <property type="evidence" value="ECO:0007669"/>
    <property type="project" value="InterPro"/>
</dbReference>
<comment type="similarity">
    <text evidence="2">Belongs to the MscS (TC 1.A.23) family.</text>
</comment>
<keyword evidence="10" id="KW-1185">Reference proteome</keyword>
<dbReference type="InterPro" id="IPR045275">
    <property type="entry name" value="MscS_archaea/bacteria_type"/>
</dbReference>
<evidence type="ECO:0000313" key="10">
    <source>
        <dbReference type="Proteomes" id="UP000001880"/>
    </source>
</evidence>
<feature type="transmembrane region" description="Helical" evidence="7">
    <location>
        <begin position="73"/>
        <end position="91"/>
    </location>
</feature>
<dbReference type="HOGENOM" id="CLU_062814_0_0_7"/>
<protein>
    <submittedName>
        <fullName evidence="9">MscS Mechanosensitive ion channel</fullName>
    </submittedName>
</protein>
<dbReference type="Pfam" id="PF00924">
    <property type="entry name" value="MS_channel_2nd"/>
    <property type="match status" value="1"/>
</dbReference>
<evidence type="ECO:0000256" key="4">
    <source>
        <dbReference type="ARBA" id="ARBA00022692"/>
    </source>
</evidence>
<evidence type="ECO:0000259" key="8">
    <source>
        <dbReference type="Pfam" id="PF00924"/>
    </source>
</evidence>
<reference evidence="9 10" key="1">
    <citation type="journal article" date="2010" name="Stand. Genomic Sci.">
        <title>Complete genome sequence of Haliangium ochraceum type strain (SMP-2).</title>
        <authorList>
            <consortium name="US DOE Joint Genome Institute (JGI-PGF)"/>
            <person name="Ivanova N."/>
            <person name="Daum C."/>
            <person name="Lang E."/>
            <person name="Abt B."/>
            <person name="Kopitz M."/>
            <person name="Saunders E."/>
            <person name="Lapidus A."/>
            <person name="Lucas S."/>
            <person name="Glavina Del Rio T."/>
            <person name="Nolan M."/>
            <person name="Tice H."/>
            <person name="Copeland A."/>
            <person name="Cheng J.F."/>
            <person name="Chen F."/>
            <person name="Bruce D."/>
            <person name="Goodwin L."/>
            <person name="Pitluck S."/>
            <person name="Mavromatis K."/>
            <person name="Pati A."/>
            <person name="Mikhailova N."/>
            <person name="Chen A."/>
            <person name="Palaniappan K."/>
            <person name="Land M."/>
            <person name="Hauser L."/>
            <person name="Chang Y.J."/>
            <person name="Jeffries C.D."/>
            <person name="Detter J.C."/>
            <person name="Brettin T."/>
            <person name="Rohde M."/>
            <person name="Goker M."/>
            <person name="Bristow J."/>
            <person name="Markowitz V."/>
            <person name="Eisen J.A."/>
            <person name="Hugenholtz P."/>
            <person name="Kyrpides N.C."/>
            <person name="Klenk H.P."/>
        </authorList>
    </citation>
    <scope>NUCLEOTIDE SEQUENCE [LARGE SCALE GENOMIC DNA]</scope>
    <source>
        <strain evidence="10">DSM 14365 / CIP 107738 / JCM 11303 / AJ 13395 / SMP-2</strain>
    </source>
</reference>
<keyword evidence="4 7" id="KW-0812">Transmembrane</keyword>
<dbReference type="InterPro" id="IPR006685">
    <property type="entry name" value="MscS_channel_2nd"/>
</dbReference>
<dbReference type="Gene3D" id="2.30.30.60">
    <property type="match status" value="1"/>
</dbReference>
<dbReference type="InterPro" id="IPR011014">
    <property type="entry name" value="MscS_channel_TM-2"/>
</dbReference>
<keyword evidence="5 7" id="KW-1133">Transmembrane helix</keyword>
<feature type="transmembrane region" description="Helical" evidence="7">
    <location>
        <begin position="36"/>
        <end position="53"/>
    </location>
</feature>
<feature type="transmembrane region" description="Helical" evidence="7">
    <location>
        <begin position="112"/>
        <end position="133"/>
    </location>
</feature>
<evidence type="ECO:0000256" key="1">
    <source>
        <dbReference type="ARBA" id="ARBA00004651"/>
    </source>
</evidence>
<evidence type="ECO:0000256" key="6">
    <source>
        <dbReference type="ARBA" id="ARBA00023136"/>
    </source>
</evidence>
<keyword evidence="3" id="KW-1003">Cell membrane</keyword>
<dbReference type="GO" id="GO:0005886">
    <property type="term" value="C:plasma membrane"/>
    <property type="evidence" value="ECO:0007669"/>
    <property type="project" value="UniProtKB-SubCell"/>
</dbReference>
<accession>D0LZG7</accession>
<dbReference type="KEGG" id="hoh:Hoch_5463"/>
<dbReference type="InterPro" id="IPR011066">
    <property type="entry name" value="MscS_channel_C_sf"/>
</dbReference>
<gene>
    <name evidence="9" type="ordered locus">Hoch_5463</name>
</gene>
<proteinExistence type="inferred from homology"/>
<evidence type="ECO:0000256" key="3">
    <source>
        <dbReference type="ARBA" id="ARBA00022475"/>
    </source>
</evidence>
<evidence type="ECO:0000313" key="9">
    <source>
        <dbReference type="EMBL" id="ACY17946.1"/>
    </source>
</evidence>
<dbReference type="Proteomes" id="UP000001880">
    <property type="component" value="Chromosome"/>
</dbReference>
<sequence length="343" mass="36931">MNDDCHSSRPPHLFGRAYAFALERGGRPRGARGRRGAAIAAAASATLSARAAWAQDGIGAEAGKILEFVRPSGLLLALVAVIAATVTLRFLHSLTERLGARFSDRRLLVQQVSTILRFAVYLVTILFVAGSAIDLEPEAVLALSGVIAVTVGFALKDLASSVLAGITILFDRPFQVGDRVTVAGQYGEISRIGLRSVRLVTLDDSLVTIPNNKFLTEVVVSGNAGALDMQMVFDFYIAVDSDVALAKRIVYEALRTSRFVYLEKPVVVLVRDVIEANYFATRLRAKAYVLDVRYEQLFISDVTERVKQAYRGKGILPPTVIVAPSAQPDAQANASGAGENAPR</sequence>
<feature type="domain" description="Mechanosensitive ion channel MscS" evidence="8">
    <location>
        <begin position="157"/>
        <end position="219"/>
    </location>
</feature>
<feature type="transmembrane region" description="Helical" evidence="7">
    <location>
        <begin position="139"/>
        <end position="170"/>
    </location>
</feature>